<dbReference type="InterPro" id="IPR017871">
    <property type="entry name" value="ABC_transporter-like_CS"/>
</dbReference>
<dbReference type="GO" id="GO:0005737">
    <property type="term" value="C:cytoplasm"/>
    <property type="evidence" value="ECO:0007669"/>
    <property type="project" value="UniProtKB-SubCell"/>
</dbReference>
<keyword evidence="7 15" id="KW-0067">ATP-binding</keyword>
<comment type="caution">
    <text evidence="15">The sequence shown here is derived from an EMBL/GenBank/DDBJ whole genome shotgun (WGS) entry which is preliminary data.</text>
</comment>
<evidence type="ECO:0000256" key="12">
    <source>
        <dbReference type="ARBA" id="ARBA00039316"/>
    </source>
</evidence>
<evidence type="ECO:0000256" key="5">
    <source>
        <dbReference type="ARBA" id="ARBA00022763"/>
    </source>
</evidence>
<keyword evidence="4" id="KW-0547">Nucleotide-binding</keyword>
<keyword evidence="3" id="KW-0677">Repeat</keyword>
<accession>A0A7C1VZF9</accession>
<dbReference type="PROSITE" id="PS00211">
    <property type="entry name" value="ABC_TRANSPORTER_1"/>
    <property type="match status" value="1"/>
</dbReference>
<evidence type="ECO:0000256" key="3">
    <source>
        <dbReference type="ARBA" id="ARBA00022737"/>
    </source>
</evidence>
<name>A0A7C1VZF9_DESA2</name>
<sequence>RSITQVSSGEYQRLILSLYVINTLSDVIFVLDEPTTGLHPKEVKRLISTLRLLKALGNTIIVIEHDLEVILNADYVIELGPGAGEKGGEIVFVGNPEALKKSPTLTGQYLSGRKKLSRKKHLQKKDYLVIEGASAHNLKNITVSIPLNCLTCICGVSGSGKTSLIINVLYQGLKQKLQGKGVNFTIDIKGIEKIKKVVSIDAHPIGKTPKSNPATYTGVFTHIRQLFAQIPEARARGYTAERFSLNVKGGRCEVCKGEGVVKIEMGILPNVFIPCDACQGKRFNPDTLEIIFKGKNIAQVLDMSVIEAYEFFRHIPSIKKYLYTMIEVGLGYLKLGQPAPSLSGGEAQRLKLARELIPGTQRETIYILDEPSIGLHLEDINHLLSLLDKLIEKGNTVIIAEHHPEIIKAADYLIELGPEGGGKGGYLINSGWI</sequence>
<feature type="domain" description="ABC transporter" evidence="14">
    <location>
        <begin position="122"/>
        <end position="433"/>
    </location>
</feature>
<dbReference type="Gene3D" id="1.20.1580.10">
    <property type="entry name" value="ABC transporter ATPase like domain"/>
    <property type="match status" value="1"/>
</dbReference>
<protein>
    <recommendedName>
        <fullName evidence="12">UvrABC system protein A</fullName>
    </recommendedName>
    <alternativeName>
        <fullName evidence="13">Excinuclease ABC subunit A</fullName>
    </alternativeName>
</protein>
<keyword evidence="6" id="KW-0228">DNA excision</keyword>
<dbReference type="GO" id="GO:0006281">
    <property type="term" value="P:DNA repair"/>
    <property type="evidence" value="ECO:0007669"/>
    <property type="project" value="UniProtKB-KW"/>
</dbReference>
<reference evidence="15" key="1">
    <citation type="journal article" date="2020" name="mSystems">
        <title>Genome- and Community-Level Interaction Insights into Carbon Utilization and Element Cycling Functions of Hydrothermarchaeota in Hydrothermal Sediment.</title>
        <authorList>
            <person name="Zhou Z."/>
            <person name="Liu Y."/>
            <person name="Xu W."/>
            <person name="Pan J."/>
            <person name="Luo Z.H."/>
            <person name="Li M."/>
        </authorList>
    </citation>
    <scope>NUCLEOTIDE SEQUENCE [LARGE SCALE GENOMIC DNA]</scope>
    <source>
        <strain evidence="15">HyVt-389</strain>
    </source>
</reference>
<dbReference type="GO" id="GO:0004518">
    <property type="term" value="F:nuclease activity"/>
    <property type="evidence" value="ECO:0007669"/>
    <property type="project" value="UniProtKB-KW"/>
</dbReference>
<dbReference type="PANTHER" id="PTHR43152">
    <property type="entry name" value="UVRABC SYSTEM PROTEIN A"/>
    <property type="match status" value="1"/>
</dbReference>
<feature type="non-terminal residue" evidence="15">
    <location>
        <position position="1"/>
    </location>
</feature>
<dbReference type="Gene3D" id="3.40.50.300">
    <property type="entry name" value="P-loop containing nucleotide triphosphate hydrolases"/>
    <property type="match status" value="2"/>
</dbReference>
<evidence type="ECO:0000256" key="10">
    <source>
        <dbReference type="ARBA" id="ARBA00023204"/>
    </source>
</evidence>
<dbReference type="GO" id="GO:0016887">
    <property type="term" value="F:ATP hydrolysis activity"/>
    <property type="evidence" value="ECO:0007669"/>
    <property type="project" value="InterPro"/>
</dbReference>
<evidence type="ECO:0000256" key="2">
    <source>
        <dbReference type="ARBA" id="ARBA00022490"/>
    </source>
</evidence>
<dbReference type="EMBL" id="DRIH01000073">
    <property type="protein sequence ID" value="HEC67637.1"/>
    <property type="molecule type" value="Genomic_DNA"/>
</dbReference>
<evidence type="ECO:0000256" key="7">
    <source>
        <dbReference type="ARBA" id="ARBA00022840"/>
    </source>
</evidence>
<evidence type="ECO:0000256" key="13">
    <source>
        <dbReference type="ARBA" id="ARBA00042156"/>
    </source>
</evidence>
<dbReference type="GO" id="GO:0005524">
    <property type="term" value="F:ATP binding"/>
    <property type="evidence" value="ECO:0007669"/>
    <property type="project" value="UniProtKB-KW"/>
</dbReference>
<evidence type="ECO:0000256" key="6">
    <source>
        <dbReference type="ARBA" id="ARBA00022769"/>
    </source>
</evidence>
<gene>
    <name evidence="15" type="ORF">ENI35_02310</name>
</gene>
<evidence type="ECO:0000256" key="4">
    <source>
        <dbReference type="ARBA" id="ARBA00022741"/>
    </source>
</evidence>
<keyword evidence="9" id="KW-0238">DNA-binding</keyword>
<keyword evidence="8" id="KW-0267">Excision nuclease</keyword>
<dbReference type="GO" id="GO:0003677">
    <property type="term" value="F:DNA binding"/>
    <property type="evidence" value="ECO:0007669"/>
    <property type="project" value="UniProtKB-KW"/>
</dbReference>
<evidence type="ECO:0000256" key="11">
    <source>
        <dbReference type="ARBA" id="ARBA00038000"/>
    </source>
</evidence>
<dbReference type="PROSITE" id="PS50893">
    <property type="entry name" value="ABC_TRANSPORTER_2"/>
    <property type="match status" value="1"/>
</dbReference>
<dbReference type="InterPro" id="IPR003439">
    <property type="entry name" value="ABC_transporter-like_ATP-bd"/>
</dbReference>
<dbReference type="InterPro" id="IPR027417">
    <property type="entry name" value="P-loop_NTPase"/>
</dbReference>
<comment type="similarity">
    <text evidence="11">Belongs to the ABC transporter superfamily. UvrA family.</text>
</comment>
<keyword evidence="2" id="KW-0963">Cytoplasm</keyword>
<evidence type="ECO:0000259" key="14">
    <source>
        <dbReference type="PROSITE" id="PS50893"/>
    </source>
</evidence>
<organism evidence="15">
    <name type="scientific">Desulfofervidus auxilii</name>
    <dbReference type="NCBI Taxonomy" id="1621989"/>
    <lineage>
        <taxon>Bacteria</taxon>
        <taxon>Pseudomonadati</taxon>
        <taxon>Thermodesulfobacteriota</taxon>
        <taxon>Candidatus Desulfofervidia</taxon>
        <taxon>Candidatus Desulfofervidales</taxon>
        <taxon>Candidatus Desulfofervidaceae</taxon>
        <taxon>Candidatus Desulfofervidus</taxon>
    </lineage>
</organism>
<keyword evidence="5" id="KW-0227">DNA damage</keyword>
<comment type="subcellular location">
    <subcellularLocation>
        <location evidence="1">Cytoplasm</location>
    </subcellularLocation>
</comment>
<evidence type="ECO:0000256" key="8">
    <source>
        <dbReference type="ARBA" id="ARBA00022881"/>
    </source>
</evidence>
<proteinExistence type="inferred from homology"/>
<evidence type="ECO:0000256" key="1">
    <source>
        <dbReference type="ARBA" id="ARBA00004496"/>
    </source>
</evidence>
<dbReference type="PANTHER" id="PTHR43152:SF3">
    <property type="entry name" value="UVRABC SYSTEM PROTEIN A"/>
    <property type="match status" value="1"/>
</dbReference>
<evidence type="ECO:0000313" key="15">
    <source>
        <dbReference type="EMBL" id="HEC67637.1"/>
    </source>
</evidence>
<dbReference type="SUPFAM" id="SSF52540">
    <property type="entry name" value="P-loop containing nucleoside triphosphate hydrolases"/>
    <property type="match status" value="2"/>
</dbReference>
<dbReference type="Proteomes" id="UP000885738">
    <property type="component" value="Unassembled WGS sequence"/>
</dbReference>
<dbReference type="AlphaFoldDB" id="A0A7C1VZF9"/>
<keyword evidence="10" id="KW-0234">DNA repair</keyword>
<evidence type="ECO:0000256" key="9">
    <source>
        <dbReference type="ARBA" id="ARBA00023125"/>
    </source>
</evidence>